<comment type="similarity">
    <text evidence="1">Belongs to the membrane fusion protein (MFP) (TC 8.A.1) family.</text>
</comment>
<dbReference type="GO" id="GO:0015562">
    <property type="term" value="F:efflux transmembrane transporter activity"/>
    <property type="evidence" value="ECO:0007669"/>
    <property type="project" value="TreeGrafter"/>
</dbReference>
<sequence>MTIRRAKSYILFFLFMTWQVNANVSCVLNPSKDIKVASAVPGVIAEHHVERGDKVQKGQKLSSLLAKIQQAQLDLATAKVDFLQRKVQRNQELLDAELISQEEADELLTDLRIAQLEAKAAEVDLNMTDIVSPISGYIVERLIEKGELVDNKPVFRLVATDPLYAEVILKQSLFGEFKLAQQVDLQLGIPLASKVSASIVAIDPIIDPRSETFGLRLQVANPNSLIPAGQKCQMIY</sequence>
<feature type="chain" id="PRO_5015521311" evidence="3">
    <location>
        <begin position="23"/>
        <end position="236"/>
    </location>
</feature>
<keyword evidence="6" id="KW-1185">Reference proteome</keyword>
<dbReference type="Pfam" id="PF25973">
    <property type="entry name" value="BSH_CzcB"/>
    <property type="match status" value="1"/>
</dbReference>
<accession>A0A2S0VSU0</accession>
<dbReference type="InterPro" id="IPR006143">
    <property type="entry name" value="RND_pump_MFP"/>
</dbReference>
<dbReference type="PANTHER" id="PTHR30469:SF15">
    <property type="entry name" value="HLYD FAMILY OF SECRETION PROTEINS"/>
    <property type="match status" value="1"/>
</dbReference>
<feature type="domain" description="CzcB-like barrel-sandwich hybrid" evidence="4">
    <location>
        <begin position="35"/>
        <end position="154"/>
    </location>
</feature>
<evidence type="ECO:0000259" key="4">
    <source>
        <dbReference type="Pfam" id="PF25973"/>
    </source>
</evidence>
<dbReference type="EMBL" id="CP026604">
    <property type="protein sequence ID" value="AWB67267.1"/>
    <property type="molecule type" value="Genomic_DNA"/>
</dbReference>
<organism evidence="5 6">
    <name type="scientific">Saccharobesus litoralis</name>
    <dbReference type="NCBI Taxonomy" id="2172099"/>
    <lineage>
        <taxon>Bacteria</taxon>
        <taxon>Pseudomonadati</taxon>
        <taxon>Pseudomonadota</taxon>
        <taxon>Gammaproteobacteria</taxon>
        <taxon>Alteromonadales</taxon>
        <taxon>Alteromonadaceae</taxon>
        <taxon>Saccharobesus</taxon>
    </lineage>
</organism>
<feature type="coiled-coil region" evidence="2">
    <location>
        <begin position="61"/>
        <end position="124"/>
    </location>
</feature>
<gene>
    <name evidence="5" type="ORF">C2869_12815</name>
</gene>
<evidence type="ECO:0000256" key="1">
    <source>
        <dbReference type="ARBA" id="ARBA00009477"/>
    </source>
</evidence>
<dbReference type="Gene3D" id="2.40.50.100">
    <property type="match status" value="1"/>
</dbReference>
<evidence type="ECO:0000313" key="5">
    <source>
        <dbReference type="EMBL" id="AWB67267.1"/>
    </source>
</evidence>
<protein>
    <submittedName>
        <fullName evidence="5">Efflux RND transporter periplasmic adaptor subunit</fullName>
    </submittedName>
</protein>
<proteinExistence type="inferred from homology"/>
<evidence type="ECO:0000256" key="2">
    <source>
        <dbReference type="SAM" id="Coils"/>
    </source>
</evidence>
<dbReference type="OrthoDB" id="9806939at2"/>
<reference evidence="5 6" key="1">
    <citation type="submission" date="2018-01" db="EMBL/GenBank/DDBJ databases">
        <title>Genome sequence of a Cantenovulum-like bacteria.</title>
        <authorList>
            <person name="Tan W.R."/>
            <person name="Lau N.-S."/>
            <person name="Go F."/>
            <person name="Amirul A.-A.A."/>
        </authorList>
    </citation>
    <scope>NUCLEOTIDE SEQUENCE [LARGE SCALE GENOMIC DNA]</scope>
    <source>
        <strain evidence="5 6">CCB-QB4</strain>
    </source>
</reference>
<evidence type="ECO:0000313" key="6">
    <source>
        <dbReference type="Proteomes" id="UP000244441"/>
    </source>
</evidence>
<keyword evidence="2" id="KW-0175">Coiled coil</keyword>
<dbReference type="AlphaFoldDB" id="A0A2S0VSU0"/>
<name>A0A2S0VSU0_9ALTE</name>
<dbReference type="Gene3D" id="2.40.30.170">
    <property type="match status" value="1"/>
</dbReference>
<dbReference type="RefSeq" id="WP_108603314.1">
    <property type="nucleotide sequence ID" value="NZ_CP026604.1"/>
</dbReference>
<dbReference type="KEGG" id="cate:C2869_12815"/>
<dbReference type="InterPro" id="IPR058647">
    <property type="entry name" value="BSH_CzcB-like"/>
</dbReference>
<dbReference type="GO" id="GO:1990281">
    <property type="term" value="C:efflux pump complex"/>
    <property type="evidence" value="ECO:0007669"/>
    <property type="project" value="TreeGrafter"/>
</dbReference>
<keyword evidence="3" id="KW-0732">Signal</keyword>
<dbReference type="PANTHER" id="PTHR30469">
    <property type="entry name" value="MULTIDRUG RESISTANCE PROTEIN MDTA"/>
    <property type="match status" value="1"/>
</dbReference>
<feature type="signal peptide" evidence="3">
    <location>
        <begin position="1"/>
        <end position="22"/>
    </location>
</feature>
<dbReference type="Gene3D" id="1.10.287.470">
    <property type="entry name" value="Helix hairpin bin"/>
    <property type="match status" value="1"/>
</dbReference>
<dbReference type="SUPFAM" id="SSF111369">
    <property type="entry name" value="HlyD-like secretion proteins"/>
    <property type="match status" value="1"/>
</dbReference>
<evidence type="ECO:0000256" key="3">
    <source>
        <dbReference type="SAM" id="SignalP"/>
    </source>
</evidence>
<dbReference type="Proteomes" id="UP000244441">
    <property type="component" value="Chromosome"/>
</dbReference>
<dbReference type="NCBIfam" id="TIGR01730">
    <property type="entry name" value="RND_mfp"/>
    <property type="match status" value="1"/>
</dbReference>